<dbReference type="RefSeq" id="WP_179601124.1">
    <property type="nucleotide sequence ID" value="NZ_CP060201.1"/>
</dbReference>
<dbReference type="Pfam" id="PF13520">
    <property type="entry name" value="AA_permease_2"/>
    <property type="match status" value="1"/>
</dbReference>
<evidence type="ECO:0000313" key="7">
    <source>
        <dbReference type="EMBL" id="QNH77048.1"/>
    </source>
</evidence>
<keyword evidence="4 6" id="KW-1133">Transmembrane helix</keyword>
<evidence type="ECO:0000256" key="4">
    <source>
        <dbReference type="ARBA" id="ARBA00022989"/>
    </source>
</evidence>
<organism evidence="7 8">
    <name type="scientific">Pseudomonas protegens</name>
    <dbReference type="NCBI Taxonomy" id="380021"/>
    <lineage>
        <taxon>Bacteria</taxon>
        <taxon>Pseudomonadati</taxon>
        <taxon>Pseudomonadota</taxon>
        <taxon>Gammaproteobacteria</taxon>
        <taxon>Pseudomonadales</taxon>
        <taxon>Pseudomonadaceae</taxon>
        <taxon>Pseudomonas</taxon>
    </lineage>
</organism>
<protein>
    <submittedName>
        <fullName evidence="7">APC family permease</fullName>
    </submittedName>
</protein>
<name>A0A7G7XAQ3_9PSED</name>
<feature type="transmembrane region" description="Helical" evidence="6">
    <location>
        <begin position="161"/>
        <end position="181"/>
    </location>
</feature>
<feature type="transmembrane region" description="Helical" evidence="6">
    <location>
        <begin position="424"/>
        <end position="447"/>
    </location>
</feature>
<dbReference type="PANTHER" id="PTHR42770">
    <property type="entry name" value="AMINO ACID TRANSPORTER-RELATED"/>
    <property type="match status" value="1"/>
</dbReference>
<keyword evidence="3 6" id="KW-0812">Transmembrane</keyword>
<dbReference type="Proteomes" id="UP000515277">
    <property type="component" value="Chromosome"/>
</dbReference>
<feature type="transmembrane region" description="Helical" evidence="6">
    <location>
        <begin position="201"/>
        <end position="225"/>
    </location>
</feature>
<keyword evidence="2" id="KW-1003">Cell membrane</keyword>
<feature type="transmembrane region" description="Helical" evidence="6">
    <location>
        <begin position="333"/>
        <end position="353"/>
    </location>
</feature>
<evidence type="ECO:0000256" key="5">
    <source>
        <dbReference type="ARBA" id="ARBA00023136"/>
    </source>
</evidence>
<feature type="transmembrane region" description="Helical" evidence="6">
    <location>
        <begin position="399"/>
        <end position="418"/>
    </location>
</feature>
<dbReference type="AlphaFoldDB" id="A0A7G7XAQ3"/>
<gene>
    <name evidence="7" type="ORF">GGI48_27930</name>
</gene>
<dbReference type="Gene3D" id="1.20.1740.10">
    <property type="entry name" value="Amino acid/polyamine transporter I"/>
    <property type="match status" value="1"/>
</dbReference>
<sequence length="482" mass="51251">MTANLSPAALSPTSNGGLRRVLGLGSLVSVAVGLVVSQGVMVLMLQGAGMAGLGFFIPLLLAYLLALTYALSFSELALMVPRAGSLSSYTEVAIGHFPAILATFSGYMVVAMFALSAELLLLDLIIDKVYPGALPPMLVAYGVLGTFTALNLLGIDVFARLQTVLAVVMVVILLTLGLGAIGSPQADLQLPLDQGWNPMEIGALALAAMAIWGFVGAEFVCPLVEETRRPERNVPRSMIIGLSIIFLVITLYCLGALLCIPREQLASHPLPHFLFATTVFGEAGKLFLVGAVITATCSTVNSSLAALPRMLYGMAQNGQAFPQFKRLSPRTRTPWVAVLFVAALTGLPILILGQDPDSISLLLLAAALAWLLAYIIVHIDVIALRRRYPDAPRPFRSPFYPWPQVLGIVGMLFAIYHVSPSPEMTARIFGSAGVVLGVISLIAVVWIKWVMRKPLFVPEPLLPAGPSPVATPSVESTCRAGE</sequence>
<evidence type="ECO:0000256" key="1">
    <source>
        <dbReference type="ARBA" id="ARBA00004651"/>
    </source>
</evidence>
<feature type="transmembrane region" description="Helical" evidence="6">
    <location>
        <begin position="359"/>
        <end position="379"/>
    </location>
</feature>
<reference evidence="8" key="1">
    <citation type="journal article" date="2020" name="Microbiol. Resour. Announc.">
        <title>Complete genome sequences of four natural Pseudomonas isolates that catabolize a wide range of aromatic compounds relevant to lignin valorization.</title>
        <authorList>
            <person name="Hatmaker E.A."/>
            <person name="Presley G."/>
            <person name="Cannon O."/>
            <person name="Guss A.M."/>
            <person name="Elkins J.G."/>
        </authorList>
    </citation>
    <scope>NUCLEOTIDE SEQUENCE [LARGE SCALE GENOMIC DNA]</scope>
    <source>
        <strain evidence="8">H1F5C</strain>
    </source>
</reference>
<dbReference type="EMBL" id="CP060201">
    <property type="protein sequence ID" value="QNH77048.1"/>
    <property type="molecule type" value="Genomic_DNA"/>
</dbReference>
<dbReference type="InterPro" id="IPR050367">
    <property type="entry name" value="APC_superfamily"/>
</dbReference>
<dbReference type="GO" id="GO:0005886">
    <property type="term" value="C:plasma membrane"/>
    <property type="evidence" value="ECO:0007669"/>
    <property type="project" value="UniProtKB-SubCell"/>
</dbReference>
<feature type="transmembrane region" description="Helical" evidence="6">
    <location>
        <begin position="237"/>
        <end position="258"/>
    </location>
</feature>
<dbReference type="InterPro" id="IPR002293">
    <property type="entry name" value="AA/rel_permease1"/>
</dbReference>
<feature type="transmembrane region" description="Helical" evidence="6">
    <location>
        <begin position="51"/>
        <end position="71"/>
    </location>
</feature>
<evidence type="ECO:0000256" key="3">
    <source>
        <dbReference type="ARBA" id="ARBA00022692"/>
    </source>
</evidence>
<feature type="transmembrane region" description="Helical" evidence="6">
    <location>
        <begin position="134"/>
        <end position="154"/>
    </location>
</feature>
<keyword evidence="5 6" id="KW-0472">Membrane</keyword>
<proteinExistence type="predicted"/>
<feature type="transmembrane region" description="Helical" evidence="6">
    <location>
        <begin position="92"/>
        <end position="114"/>
    </location>
</feature>
<accession>A0A7G7XAQ3</accession>
<dbReference type="GO" id="GO:0022857">
    <property type="term" value="F:transmembrane transporter activity"/>
    <property type="evidence" value="ECO:0007669"/>
    <property type="project" value="InterPro"/>
</dbReference>
<comment type="subcellular location">
    <subcellularLocation>
        <location evidence="1">Cell membrane</location>
        <topology evidence="1">Multi-pass membrane protein</topology>
    </subcellularLocation>
</comment>
<evidence type="ECO:0000313" key="8">
    <source>
        <dbReference type="Proteomes" id="UP000515277"/>
    </source>
</evidence>
<feature type="transmembrane region" description="Helical" evidence="6">
    <location>
        <begin position="21"/>
        <end position="45"/>
    </location>
</feature>
<dbReference type="PANTHER" id="PTHR42770:SF12">
    <property type="entry name" value="AMINO ACID TRANSPORTER"/>
    <property type="match status" value="1"/>
</dbReference>
<dbReference type="PIRSF" id="PIRSF006060">
    <property type="entry name" value="AA_transporter"/>
    <property type="match status" value="1"/>
</dbReference>
<evidence type="ECO:0000256" key="2">
    <source>
        <dbReference type="ARBA" id="ARBA00022475"/>
    </source>
</evidence>
<evidence type="ECO:0000256" key="6">
    <source>
        <dbReference type="SAM" id="Phobius"/>
    </source>
</evidence>